<feature type="transmembrane region" description="Helical" evidence="7">
    <location>
        <begin position="200"/>
        <end position="225"/>
    </location>
</feature>
<dbReference type="Proteomes" id="UP001594351">
    <property type="component" value="Unassembled WGS sequence"/>
</dbReference>
<protein>
    <submittedName>
        <fullName evidence="9">Sulfate reduction electron transfer complex DsrMKJOP subunit DsrM</fullName>
    </submittedName>
</protein>
<keyword evidence="10" id="KW-1185">Reference proteome</keyword>
<feature type="transmembrane region" description="Helical" evidence="7">
    <location>
        <begin position="245"/>
        <end position="268"/>
    </location>
</feature>
<keyword evidence="4 7" id="KW-1133">Transmembrane helix</keyword>
<dbReference type="InterPro" id="IPR023234">
    <property type="entry name" value="NarG-like_domain"/>
</dbReference>
<accession>A0ABV6YRT3</accession>
<keyword evidence="5" id="KW-0560">Oxidoreductase</keyword>
<evidence type="ECO:0000256" key="3">
    <source>
        <dbReference type="ARBA" id="ARBA00022692"/>
    </source>
</evidence>
<proteinExistence type="predicted"/>
<evidence type="ECO:0000313" key="10">
    <source>
        <dbReference type="Proteomes" id="UP001594351"/>
    </source>
</evidence>
<evidence type="ECO:0000313" key="9">
    <source>
        <dbReference type="EMBL" id="MFC1848906.1"/>
    </source>
</evidence>
<dbReference type="NCBIfam" id="NF038037">
    <property type="entry name" value="cytob_DsrM"/>
    <property type="match status" value="1"/>
</dbReference>
<keyword evidence="2" id="KW-1003">Cell membrane</keyword>
<dbReference type="EMBL" id="JBHPBY010000011">
    <property type="protein sequence ID" value="MFC1848906.1"/>
    <property type="molecule type" value="Genomic_DNA"/>
</dbReference>
<dbReference type="InterPro" id="IPR036197">
    <property type="entry name" value="NarG-like_sf"/>
</dbReference>
<dbReference type="InterPro" id="IPR047660">
    <property type="entry name" value="DsrM"/>
</dbReference>
<dbReference type="Pfam" id="PF02665">
    <property type="entry name" value="Nitrate_red_gam"/>
    <property type="match status" value="1"/>
</dbReference>
<evidence type="ECO:0000256" key="5">
    <source>
        <dbReference type="ARBA" id="ARBA00023002"/>
    </source>
</evidence>
<keyword evidence="6 7" id="KW-0472">Membrane</keyword>
<dbReference type="Gene3D" id="1.20.950.20">
    <property type="entry name" value="Transmembrane di-heme cytochromes, Chain C"/>
    <property type="match status" value="1"/>
</dbReference>
<sequence length="330" mass="38351">MNILYALFVITVLLLLVSIGVQVPVLAWFFGVIIPYIAILIFIVGICYRVIKWARAPVPFRIPTTCGQQKSLPWIKSSNLEAPYNTLGVLIRMVLEVLFFRSLFRNTKQGLKDGPKLVYGSNYYLWLGALAFHWSFLIIFIRHYRFFSDPVPFFVNFVQYFDGLFQIGVPILYLTDVVIVAALTYLFLRRVLDLRLRYISLVADYFALFLLLGIVLSGILMRYFFKTDIVAVKELTIGLLSFHPTIPEGVGTLFFIHLFMVSVLLIYFPFSKLLHLAGVFLSPTRNLTANSREKRHINPWNYPVKVHTYEEWEEDFKEKMKKAGYTLERE</sequence>
<evidence type="ECO:0000256" key="4">
    <source>
        <dbReference type="ARBA" id="ARBA00022989"/>
    </source>
</evidence>
<name>A0ABV6YRT3_UNCC1</name>
<feature type="transmembrane region" description="Helical" evidence="7">
    <location>
        <begin position="30"/>
        <end position="51"/>
    </location>
</feature>
<organism evidence="9 10">
    <name type="scientific">candidate division CSSED10-310 bacterium</name>
    <dbReference type="NCBI Taxonomy" id="2855610"/>
    <lineage>
        <taxon>Bacteria</taxon>
        <taxon>Bacteria division CSSED10-310</taxon>
    </lineage>
</organism>
<evidence type="ECO:0000256" key="7">
    <source>
        <dbReference type="SAM" id="Phobius"/>
    </source>
</evidence>
<evidence type="ECO:0000259" key="8">
    <source>
        <dbReference type="Pfam" id="PF02665"/>
    </source>
</evidence>
<evidence type="ECO:0000256" key="2">
    <source>
        <dbReference type="ARBA" id="ARBA00022475"/>
    </source>
</evidence>
<feature type="transmembrane region" description="Helical" evidence="7">
    <location>
        <begin position="123"/>
        <end position="144"/>
    </location>
</feature>
<dbReference type="SUPFAM" id="SSF103501">
    <property type="entry name" value="Respiratory nitrate reductase 1 gamma chain"/>
    <property type="match status" value="1"/>
</dbReference>
<feature type="transmembrane region" description="Helical" evidence="7">
    <location>
        <begin position="164"/>
        <end position="188"/>
    </location>
</feature>
<evidence type="ECO:0000256" key="1">
    <source>
        <dbReference type="ARBA" id="ARBA00004651"/>
    </source>
</evidence>
<feature type="domain" description="NarG-like" evidence="8">
    <location>
        <begin position="124"/>
        <end position="277"/>
    </location>
</feature>
<evidence type="ECO:0000256" key="6">
    <source>
        <dbReference type="ARBA" id="ARBA00023136"/>
    </source>
</evidence>
<keyword evidence="3 7" id="KW-0812">Transmembrane</keyword>
<reference evidence="9 10" key="1">
    <citation type="submission" date="2024-09" db="EMBL/GenBank/DDBJ databases">
        <title>Laminarin stimulates single cell rates of sulfate reduction while oxygen inhibits transcriptomic activity in coastal marine sediment.</title>
        <authorList>
            <person name="Lindsay M."/>
            <person name="Orcutt B."/>
            <person name="Emerson D."/>
            <person name="Stepanauskas R."/>
            <person name="D'Angelo T."/>
        </authorList>
    </citation>
    <scope>NUCLEOTIDE SEQUENCE [LARGE SCALE GENOMIC DNA]</scope>
    <source>
        <strain evidence="9">SAG AM-311-K15</strain>
    </source>
</reference>
<gene>
    <name evidence="9" type="primary">dsrM</name>
    <name evidence="9" type="ORF">ACFL27_01745</name>
</gene>
<comment type="caution">
    <text evidence="9">The sequence shown here is derived from an EMBL/GenBank/DDBJ whole genome shotgun (WGS) entry which is preliminary data.</text>
</comment>
<comment type="subcellular location">
    <subcellularLocation>
        <location evidence="1">Cell membrane</location>
        <topology evidence="1">Multi-pass membrane protein</topology>
    </subcellularLocation>
</comment>